<evidence type="ECO:0000256" key="1">
    <source>
        <dbReference type="SAM" id="SignalP"/>
    </source>
</evidence>
<dbReference type="InterPro" id="IPR021860">
    <property type="entry name" value="Peptidase_S12_Pab87-rel_C"/>
</dbReference>
<reference evidence="4 5" key="1">
    <citation type="journal article" date="2011" name="Stand. Genomic Sci.">
        <title>Complete genome sequence of Haliscomenobacter hydrossis type strain (O).</title>
        <authorList>
            <consortium name="US DOE Joint Genome Institute (JGI-PGF)"/>
            <person name="Daligault H."/>
            <person name="Lapidus A."/>
            <person name="Zeytun A."/>
            <person name="Nolan M."/>
            <person name="Lucas S."/>
            <person name="Del Rio T.G."/>
            <person name="Tice H."/>
            <person name="Cheng J.F."/>
            <person name="Tapia R."/>
            <person name="Han C."/>
            <person name="Goodwin L."/>
            <person name="Pitluck S."/>
            <person name="Liolios K."/>
            <person name="Pagani I."/>
            <person name="Ivanova N."/>
            <person name="Huntemann M."/>
            <person name="Mavromatis K."/>
            <person name="Mikhailova N."/>
            <person name="Pati A."/>
            <person name="Chen A."/>
            <person name="Palaniappan K."/>
            <person name="Land M."/>
            <person name="Hauser L."/>
            <person name="Brambilla E.M."/>
            <person name="Rohde M."/>
            <person name="Verbarg S."/>
            <person name="Goker M."/>
            <person name="Bristow J."/>
            <person name="Eisen J.A."/>
            <person name="Markowitz V."/>
            <person name="Hugenholtz P."/>
            <person name="Kyrpides N.C."/>
            <person name="Klenk H.P."/>
            <person name="Woyke T."/>
        </authorList>
    </citation>
    <scope>NUCLEOTIDE SEQUENCE [LARGE SCALE GENOMIC DNA]</scope>
    <source>
        <strain evidence="5">ATCC 27775 / DSM 1100 / LMG 10767 / O</strain>
    </source>
</reference>
<dbReference type="RefSeq" id="WP_013767985.1">
    <property type="nucleotide sequence ID" value="NC_015510.1"/>
</dbReference>
<keyword evidence="5" id="KW-1185">Reference proteome</keyword>
<feature type="domain" description="Beta-lactamase-related" evidence="2">
    <location>
        <begin position="46"/>
        <end position="377"/>
    </location>
</feature>
<dbReference type="Pfam" id="PF00144">
    <property type="entry name" value="Beta-lactamase"/>
    <property type="match status" value="1"/>
</dbReference>
<dbReference type="EMBL" id="CP002691">
    <property type="protein sequence ID" value="AEE53456.1"/>
    <property type="molecule type" value="Genomic_DNA"/>
</dbReference>
<dbReference type="SUPFAM" id="SSF56601">
    <property type="entry name" value="beta-lactamase/transpeptidase-like"/>
    <property type="match status" value="1"/>
</dbReference>
<dbReference type="InterPro" id="IPR001466">
    <property type="entry name" value="Beta-lactam-related"/>
</dbReference>
<dbReference type="InterPro" id="IPR012338">
    <property type="entry name" value="Beta-lactam/transpept-like"/>
</dbReference>
<gene>
    <name evidence="4" type="ordered locus">Halhy_5633</name>
</gene>
<dbReference type="Pfam" id="PF11954">
    <property type="entry name" value="DUF3471"/>
    <property type="match status" value="1"/>
</dbReference>
<dbReference type="AlphaFoldDB" id="F4KUQ3"/>
<dbReference type="OrthoDB" id="1522765at2"/>
<dbReference type="eggNOG" id="COG1680">
    <property type="taxonomic scope" value="Bacteria"/>
</dbReference>
<dbReference type="KEGG" id="hhy:Halhy_5633"/>
<evidence type="ECO:0000259" key="3">
    <source>
        <dbReference type="Pfam" id="PF11954"/>
    </source>
</evidence>
<feature type="chain" id="PRO_5003316081" evidence="1">
    <location>
        <begin position="23"/>
        <end position="599"/>
    </location>
</feature>
<keyword evidence="1" id="KW-0732">Signal</keyword>
<dbReference type="PANTHER" id="PTHR46825">
    <property type="entry name" value="D-ALANYL-D-ALANINE-CARBOXYPEPTIDASE/ENDOPEPTIDASE AMPH"/>
    <property type="match status" value="1"/>
</dbReference>
<dbReference type="PANTHER" id="PTHR46825:SF15">
    <property type="entry name" value="BETA-LACTAMASE-RELATED DOMAIN-CONTAINING PROTEIN"/>
    <property type="match status" value="1"/>
</dbReference>
<reference key="2">
    <citation type="submission" date="2011-04" db="EMBL/GenBank/DDBJ databases">
        <title>Complete sequence of chromosome of Haliscomenobacter hydrossis DSM 1100.</title>
        <authorList>
            <consortium name="US DOE Joint Genome Institute (JGI-PGF)"/>
            <person name="Lucas S."/>
            <person name="Han J."/>
            <person name="Lapidus A."/>
            <person name="Bruce D."/>
            <person name="Goodwin L."/>
            <person name="Pitluck S."/>
            <person name="Peters L."/>
            <person name="Kyrpides N."/>
            <person name="Mavromatis K."/>
            <person name="Ivanova N."/>
            <person name="Ovchinnikova G."/>
            <person name="Pagani I."/>
            <person name="Daligault H."/>
            <person name="Detter J.C."/>
            <person name="Han C."/>
            <person name="Land M."/>
            <person name="Hauser L."/>
            <person name="Markowitz V."/>
            <person name="Cheng J.-F."/>
            <person name="Hugenholtz P."/>
            <person name="Woyke T."/>
            <person name="Wu D."/>
            <person name="Verbarg S."/>
            <person name="Frueling A."/>
            <person name="Brambilla E."/>
            <person name="Klenk H.-P."/>
            <person name="Eisen J.A."/>
        </authorList>
    </citation>
    <scope>NUCLEOTIDE SEQUENCE</scope>
    <source>
        <strain>DSM 1100</strain>
    </source>
</reference>
<dbReference type="Proteomes" id="UP000008461">
    <property type="component" value="Chromosome"/>
</dbReference>
<feature type="signal peptide" evidence="1">
    <location>
        <begin position="1"/>
        <end position="22"/>
    </location>
</feature>
<dbReference type="STRING" id="760192.Halhy_5633"/>
<dbReference type="HOGENOM" id="CLU_020027_14_3_10"/>
<protein>
    <submittedName>
        <fullName evidence="4">Beta-lactamase</fullName>
    </submittedName>
</protein>
<feature type="domain" description="Peptidase S12 Pab87-related C-terminal" evidence="3">
    <location>
        <begin position="415"/>
        <end position="506"/>
    </location>
</feature>
<evidence type="ECO:0000313" key="5">
    <source>
        <dbReference type="Proteomes" id="UP000008461"/>
    </source>
</evidence>
<evidence type="ECO:0000259" key="2">
    <source>
        <dbReference type="Pfam" id="PF00144"/>
    </source>
</evidence>
<name>F4KUQ3_HALH1</name>
<proteinExistence type="predicted"/>
<evidence type="ECO:0000313" key="4">
    <source>
        <dbReference type="EMBL" id="AEE53456.1"/>
    </source>
</evidence>
<accession>F4KUQ3</accession>
<dbReference type="Gene3D" id="2.40.128.600">
    <property type="match status" value="1"/>
</dbReference>
<sequence length="599" mass="66975">MKKQTFLLLLFCTIGLPLSLLAQKKSKTPAALVDPFRDIETYIEKARQDWLVPGVGLAVVRNGKIIYAKGFGFKDLEQKTAVTANTQFAIGSCSKAFTAFGVCQLAQDGKISLNKPLVEYLPDFKLHDEYAGEKLTPADMLSHISGLPRHDFAWYGSPRSREELYKSIPLFEPTVSFRQQWQYNNFMFMTAGYLIEKMSGQSWEDYTRAKILGPLGMKETNFSVADLQKTADHALPYGWEDKPMGKVKKLDFRNIDAMGPAGSINSSPNEMAKWVTMLLRKGKYEDQTLINPDMHQELFRPRSIASTALDSSYYTFYGLYGLGWFITDYRGHLRHDHGGNIDGFSANVALYPRDSLGIIVLTNMNGTGLPGVVRNYVADRLLGLPSVDWNDKQLSALKKALIAGEEAAQKVQTSRKLDTKPSHALSEYIGKYKNEAYGIIEITASGDTLGGKFNDLKLKVSHFHYDIFSANADGANIQFSALSNLKGEIETLEIELQPGVKPLRFDRFNEAIKSSKNDLEKYVGDYDLMGANIKCFLRGETLFVNVPGQPDYELVPVATHKFDLKVAKGYQLIFAEEAGKIISATFDQPNGKFTAKRKP</sequence>
<organism evidence="4 5">
    <name type="scientific">Haliscomenobacter hydrossis (strain ATCC 27775 / DSM 1100 / LMG 10767 / O)</name>
    <dbReference type="NCBI Taxonomy" id="760192"/>
    <lineage>
        <taxon>Bacteria</taxon>
        <taxon>Pseudomonadati</taxon>
        <taxon>Bacteroidota</taxon>
        <taxon>Saprospiria</taxon>
        <taxon>Saprospirales</taxon>
        <taxon>Haliscomenobacteraceae</taxon>
        <taxon>Haliscomenobacter</taxon>
    </lineage>
</organism>
<dbReference type="InterPro" id="IPR050491">
    <property type="entry name" value="AmpC-like"/>
</dbReference>
<dbReference type="Gene3D" id="3.40.710.10">
    <property type="entry name" value="DD-peptidase/beta-lactamase superfamily"/>
    <property type="match status" value="1"/>
</dbReference>